<dbReference type="PROSITE" id="PS50949">
    <property type="entry name" value="HTH_GNTR"/>
    <property type="match status" value="1"/>
</dbReference>
<dbReference type="Proteomes" id="UP001500840">
    <property type="component" value="Unassembled WGS sequence"/>
</dbReference>
<dbReference type="InterPro" id="IPR008920">
    <property type="entry name" value="TF_FadR/GntR_C"/>
</dbReference>
<dbReference type="InterPro" id="IPR000524">
    <property type="entry name" value="Tscrpt_reg_HTH_GntR"/>
</dbReference>
<dbReference type="RefSeq" id="WP_339937719.1">
    <property type="nucleotide sequence ID" value="NZ_BAABGA010000054.1"/>
</dbReference>
<dbReference type="SUPFAM" id="SSF48008">
    <property type="entry name" value="GntR ligand-binding domain-like"/>
    <property type="match status" value="1"/>
</dbReference>
<accession>A0ABP8N8H7</accession>
<evidence type="ECO:0000256" key="3">
    <source>
        <dbReference type="ARBA" id="ARBA00023163"/>
    </source>
</evidence>
<organism evidence="5 6">
    <name type="scientific">Novipirellula rosea</name>
    <dbReference type="NCBI Taxonomy" id="1031540"/>
    <lineage>
        <taxon>Bacteria</taxon>
        <taxon>Pseudomonadati</taxon>
        <taxon>Planctomycetota</taxon>
        <taxon>Planctomycetia</taxon>
        <taxon>Pirellulales</taxon>
        <taxon>Pirellulaceae</taxon>
        <taxon>Novipirellula</taxon>
    </lineage>
</organism>
<dbReference type="PANTHER" id="PTHR43537:SF24">
    <property type="entry name" value="GLUCONATE OPERON TRANSCRIPTIONAL REPRESSOR"/>
    <property type="match status" value="1"/>
</dbReference>
<dbReference type="EMBL" id="BAABGA010000054">
    <property type="protein sequence ID" value="GAA4461658.1"/>
    <property type="molecule type" value="Genomic_DNA"/>
</dbReference>
<dbReference type="Pfam" id="PF07729">
    <property type="entry name" value="FCD"/>
    <property type="match status" value="1"/>
</dbReference>
<reference evidence="6" key="1">
    <citation type="journal article" date="2019" name="Int. J. Syst. Evol. Microbiol.">
        <title>The Global Catalogue of Microorganisms (GCM) 10K type strain sequencing project: providing services to taxonomists for standard genome sequencing and annotation.</title>
        <authorList>
            <consortium name="The Broad Institute Genomics Platform"/>
            <consortium name="The Broad Institute Genome Sequencing Center for Infectious Disease"/>
            <person name="Wu L."/>
            <person name="Ma J."/>
        </authorList>
    </citation>
    <scope>NUCLEOTIDE SEQUENCE [LARGE SCALE GENOMIC DNA]</scope>
    <source>
        <strain evidence="6">JCM 17759</strain>
    </source>
</reference>
<dbReference type="Gene3D" id="1.20.120.530">
    <property type="entry name" value="GntR ligand-binding domain-like"/>
    <property type="match status" value="1"/>
</dbReference>
<feature type="domain" description="HTH gntR-type" evidence="4">
    <location>
        <begin position="4"/>
        <end position="71"/>
    </location>
</feature>
<evidence type="ECO:0000313" key="5">
    <source>
        <dbReference type="EMBL" id="GAA4461658.1"/>
    </source>
</evidence>
<keyword evidence="1" id="KW-0805">Transcription regulation</keyword>
<evidence type="ECO:0000256" key="2">
    <source>
        <dbReference type="ARBA" id="ARBA00023125"/>
    </source>
</evidence>
<name>A0ABP8N8H7_9BACT</name>
<dbReference type="Pfam" id="PF00392">
    <property type="entry name" value="GntR"/>
    <property type="match status" value="1"/>
</dbReference>
<dbReference type="SMART" id="SM00895">
    <property type="entry name" value="FCD"/>
    <property type="match status" value="1"/>
</dbReference>
<keyword evidence="2" id="KW-0238">DNA-binding</keyword>
<dbReference type="InterPro" id="IPR011711">
    <property type="entry name" value="GntR_C"/>
</dbReference>
<evidence type="ECO:0000259" key="4">
    <source>
        <dbReference type="PROSITE" id="PS50949"/>
    </source>
</evidence>
<protein>
    <submittedName>
        <fullName evidence="5">GntR family transcriptional regulator</fullName>
    </submittedName>
</protein>
<proteinExistence type="predicted"/>
<dbReference type="PANTHER" id="PTHR43537">
    <property type="entry name" value="TRANSCRIPTIONAL REGULATOR, GNTR FAMILY"/>
    <property type="match status" value="1"/>
</dbReference>
<evidence type="ECO:0000313" key="6">
    <source>
        <dbReference type="Proteomes" id="UP001500840"/>
    </source>
</evidence>
<dbReference type="InterPro" id="IPR036390">
    <property type="entry name" value="WH_DNA-bd_sf"/>
</dbReference>
<dbReference type="SUPFAM" id="SSF46785">
    <property type="entry name" value="Winged helix' DNA-binding domain"/>
    <property type="match status" value="1"/>
</dbReference>
<comment type="caution">
    <text evidence="5">The sequence shown here is derived from an EMBL/GenBank/DDBJ whole genome shotgun (WGS) entry which is preliminary data.</text>
</comment>
<dbReference type="SMART" id="SM00345">
    <property type="entry name" value="HTH_GNTR"/>
    <property type="match status" value="1"/>
</dbReference>
<gene>
    <name evidence="5" type="ORF">GCM10023156_44640</name>
</gene>
<keyword evidence="3" id="KW-0804">Transcription</keyword>
<sequence length="231" mass="25451">MSTETNASRAYQHLRNKLISGDFEPGARLLYGPIGKEIGVSATPVREAAGQLANEGLVDLVPNMGAIVRSLDRAALIDIYEVREVIEPYTAARAAERATPDQIAKIQAELTRMEELTAKQEKSSAQFAGKRIKGQFDKADYQFHMLIIEATGNQALVHTASQSQVLTRVFGIRRHRHDVVAMKRTCKDHQKIFRAIKKHDADAAREAAAAHIRNGLKVSLIEIDGNENGDA</sequence>
<evidence type="ECO:0000256" key="1">
    <source>
        <dbReference type="ARBA" id="ARBA00023015"/>
    </source>
</evidence>
<keyword evidence="6" id="KW-1185">Reference proteome</keyword>
<dbReference type="Gene3D" id="1.10.10.10">
    <property type="entry name" value="Winged helix-like DNA-binding domain superfamily/Winged helix DNA-binding domain"/>
    <property type="match status" value="1"/>
</dbReference>
<dbReference type="InterPro" id="IPR036388">
    <property type="entry name" value="WH-like_DNA-bd_sf"/>
</dbReference>